<keyword evidence="2 4" id="KW-0863">Zinc-finger</keyword>
<feature type="compositionally biased region" description="Low complexity" evidence="5">
    <location>
        <begin position="517"/>
        <end position="534"/>
    </location>
</feature>
<name>A0AA38X8M9_9EURO</name>
<dbReference type="PANTHER" id="PTHR16079:SF4">
    <property type="entry name" value="E3 UBIQUITIN-PROTEIN LIGASE CHFR"/>
    <property type="match status" value="1"/>
</dbReference>
<dbReference type="PROSITE" id="PS50089">
    <property type="entry name" value="ZF_RING_2"/>
    <property type="match status" value="1"/>
</dbReference>
<feature type="compositionally biased region" description="Basic and acidic residues" evidence="5">
    <location>
        <begin position="116"/>
        <end position="125"/>
    </location>
</feature>
<feature type="compositionally biased region" description="Polar residues" evidence="5">
    <location>
        <begin position="347"/>
        <end position="356"/>
    </location>
</feature>
<dbReference type="InterPro" id="IPR052256">
    <property type="entry name" value="E3_ubiquitin-ligase_CHFR"/>
</dbReference>
<feature type="compositionally biased region" description="Basic and acidic residues" evidence="5">
    <location>
        <begin position="232"/>
        <end position="241"/>
    </location>
</feature>
<keyword evidence="8" id="KW-1185">Reference proteome</keyword>
<keyword evidence="3" id="KW-0862">Zinc</keyword>
<dbReference type="SMART" id="SM00184">
    <property type="entry name" value="RING"/>
    <property type="match status" value="1"/>
</dbReference>
<dbReference type="PROSITE" id="PS00518">
    <property type="entry name" value="ZF_RING_1"/>
    <property type="match status" value="1"/>
</dbReference>
<dbReference type="InterPro" id="IPR001841">
    <property type="entry name" value="Znf_RING"/>
</dbReference>
<dbReference type="EMBL" id="JAPDRK010000009">
    <property type="protein sequence ID" value="KAJ9608809.1"/>
    <property type="molecule type" value="Genomic_DNA"/>
</dbReference>
<evidence type="ECO:0000313" key="7">
    <source>
        <dbReference type="EMBL" id="KAJ9608809.1"/>
    </source>
</evidence>
<dbReference type="Proteomes" id="UP001172673">
    <property type="component" value="Unassembled WGS sequence"/>
</dbReference>
<feature type="compositionally biased region" description="Polar residues" evidence="5">
    <location>
        <begin position="439"/>
        <end position="464"/>
    </location>
</feature>
<feature type="compositionally biased region" description="Basic and acidic residues" evidence="5">
    <location>
        <begin position="402"/>
        <end position="420"/>
    </location>
</feature>
<gene>
    <name evidence="7" type="ORF">H2200_006580</name>
</gene>
<evidence type="ECO:0000256" key="5">
    <source>
        <dbReference type="SAM" id="MobiDB-lite"/>
    </source>
</evidence>
<dbReference type="Gene3D" id="3.30.40.10">
    <property type="entry name" value="Zinc/RING finger domain, C3HC4 (zinc finger)"/>
    <property type="match status" value="1"/>
</dbReference>
<feature type="region of interest" description="Disordered" evidence="5">
    <location>
        <begin position="316"/>
        <end position="534"/>
    </location>
</feature>
<sequence>MAALAATPATGLVNLEKELVCFICTEILYQPRTLLDCLHTFCGSCLKEWFTHQNRKAAHSHTPPANPYTCPTCRATVKDVQRNATINTFLEMFLAANPGKDRTADEKAEMAQVYKPGDEILPKVESHRRRERKRREEEVTTAREHRAADDAVADERRREQRLDPASAHRRRHTAEGSRSRERREARDRQRDGTQRQRDPQQISETDAPSRRPEASPSPMDNALSPPPPTSPRHPDAVEARQRGARTVAHQASLISLVSASESGTGTGESLNEAQLMQEILDAGLLDGINVDELTEQEQDELSEIIAQRYRELNAERAQRIGSEDTRSNRVPPRAVEPQILEPEQRPRQSSRASNQDRAPPSPRVSHSIVIGGSEARPPTSFPQSTAERTLSLPQSSAHRRRASNESRRSESSTTRTERDQAPQPAARSVTDLSDRPHSHGNTVERLQQQPHAQRSNTEPRTSPRVSEVWQAAGIRQVSGPTQVDSPGQHSPRIDSPRPVMSSVTSGPVPTSIPTIDSAASAPEATASSTATASTRFEEPSIVCARCSRPNIQYEVYKHCNPCGMDICLRCYRASRGCDHWFGFGDAAIRKFNASRPPGRLSQAVELPHIMVGRQYQRPSVSAAHSRRQNTASDPASRLREGNFCDRCGNFANDYFWTCDICNEGEWGFCNDCVNTNHCCDHPLLPVAHRSLEQSSQTGGGATTQPGNATLSPYSAGRRDASPAQSVASSVTSATGAYSGLRADFIPLVITTNCDICTRAISPEETRYHCPTHPTPSAERPDQKGDYDICSTCYNRAVKAGRVKREDGPDGWRLCPDGHRMTSVVFEGDGERDQKRCTVRDVVGGVKMTDADMATWKTAMGNIHRVDPSMLSGARGEWSWREDDTRRATRAQTAGLPLAGAKFPPDGGSGKVCWARWSYYPPEDDGKGGNELMFPKHADVKEVEEINDEWFHGVYAGDAGLFPAIFVRDRN</sequence>
<keyword evidence="1" id="KW-0479">Metal-binding</keyword>
<dbReference type="InterPro" id="IPR017907">
    <property type="entry name" value="Znf_RING_CS"/>
</dbReference>
<dbReference type="Pfam" id="PF00097">
    <property type="entry name" value="zf-C3HC4"/>
    <property type="match status" value="1"/>
</dbReference>
<dbReference type="GO" id="GO:0006511">
    <property type="term" value="P:ubiquitin-dependent protein catabolic process"/>
    <property type="evidence" value="ECO:0007669"/>
    <property type="project" value="TreeGrafter"/>
</dbReference>
<feature type="region of interest" description="Disordered" evidence="5">
    <location>
        <begin position="617"/>
        <end position="636"/>
    </location>
</feature>
<dbReference type="InterPro" id="IPR013083">
    <property type="entry name" value="Znf_RING/FYVE/PHD"/>
</dbReference>
<dbReference type="GO" id="GO:0016567">
    <property type="term" value="P:protein ubiquitination"/>
    <property type="evidence" value="ECO:0007669"/>
    <property type="project" value="TreeGrafter"/>
</dbReference>
<dbReference type="GO" id="GO:0004842">
    <property type="term" value="F:ubiquitin-protein transferase activity"/>
    <property type="evidence" value="ECO:0007669"/>
    <property type="project" value="TreeGrafter"/>
</dbReference>
<feature type="compositionally biased region" description="Polar residues" evidence="5">
    <location>
        <begin position="381"/>
        <end position="394"/>
    </location>
</feature>
<feature type="compositionally biased region" description="Polar residues" evidence="5">
    <location>
        <begin position="692"/>
        <end position="712"/>
    </location>
</feature>
<reference evidence="7" key="1">
    <citation type="submission" date="2022-10" db="EMBL/GenBank/DDBJ databases">
        <title>Culturing micro-colonial fungi from biological soil crusts in the Mojave desert and describing Neophaeococcomyces mojavensis, and introducing the new genera and species Taxawa tesnikishii.</title>
        <authorList>
            <person name="Kurbessoian T."/>
            <person name="Stajich J.E."/>
        </authorList>
    </citation>
    <scope>NUCLEOTIDE SEQUENCE</scope>
    <source>
        <strain evidence="7">TK_41</strain>
    </source>
</reference>
<feature type="compositionally biased region" description="Polar residues" evidence="5">
    <location>
        <begin position="501"/>
        <end position="514"/>
    </location>
</feature>
<dbReference type="Gene3D" id="2.30.30.40">
    <property type="entry name" value="SH3 Domains"/>
    <property type="match status" value="1"/>
</dbReference>
<dbReference type="GO" id="GO:0005634">
    <property type="term" value="C:nucleus"/>
    <property type="evidence" value="ECO:0007669"/>
    <property type="project" value="TreeGrafter"/>
</dbReference>
<evidence type="ECO:0000313" key="8">
    <source>
        <dbReference type="Proteomes" id="UP001172673"/>
    </source>
</evidence>
<dbReference type="SUPFAM" id="SSF50044">
    <property type="entry name" value="SH3-domain"/>
    <property type="match status" value="1"/>
</dbReference>
<dbReference type="AlphaFoldDB" id="A0AA38X8M9"/>
<evidence type="ECO:0000256" key="2">
    <source>
        <dbReference type="ARBA" id="ARBA00022771"/>
    </source>
</evidence>
<dbReference type="GO" id="GO:0008270">
    <property type="term" value="F:zinc ion binding"/>
    <property type="evidence" value="ECO:0007669"/>
    <property type="project" value="UniProtKB-KW"/>
</dbReference>
<evidence type="ECO:0000259" key="6">
    <source>
        <dbReference type="PROSITE" id="PS50089"/>
    </source>
</evidence>
<feature type="region of interest" description="Disordered" evidence="5">
    <location>
        <begin position="691"/>
        <end position="725"/>
    </location>
</feature>
<accession>A0AA38X8M9</accession>
<evidence type="ECO:0000256" key="1">
    <source>
        <dbReference type="ARBA" id="ARBA00022723"/>
    </source>
</evidence>
<feature type="compositionally biased region" description="Polar residues" evidence="5">
    <location>
        <begin position="478"/>
        <end position="488"/>
    </location>
</feature>
<evidence type="ECO:0000256" key="3">
    <source>
        <dbReference type="ARBA" id="ARBA00022833"/>
    </source>
</evidence>
<proteinExistence type="predicted"/>
<dbReference type="InterPro" id="IPR018957">
    <property type="entry name" value="Znf_C3HC4_RING-type"/>
</dbReference>
<dbReference type="SUPFAM" id="SSF57850">
    <property type="entry name" value="RING/U-box"/>
    <property type="match status" value="1"/>
</dbReference>
<dbReference type="InterPro" id="IPR036028">
    <property type="entry name" value="SH3-like_dom_sf"/>
</dbReference>
<evidence type="ECO:0000256" key="4">
    <source>
        <dbReference type="PROSITE-ProRule" id="PRU00175"/>
    </source>
</evidence>
<protein>
    <recommendedName>
        <fullName evidence="6">RING-type domain-containing protein</fullName>
    </recommendedName>
</protein>
<comment type="caution">
    <text evidence="7">The sequence shown here is derived from an EMBL/GenBank/DDBJ whole genome shotgun (WGS) entry which is preliminary data.</text>
</comment>
<organism evidence="7 8">
    <name type="scientific">Cladophialophora chaetospira</name>
    <dbReference type="NCBI Taxonomy" id="386627"/>
    <lineage>
        <taxon>Eukaryota</taxon>
        <taxon>Fungi</taxon>
        <taxon>Dikarya</taxon>
        <taxon>Ascomycota</taxon>
        <taxon>Pezizomycotina</taxon>
        <taxon>Eurotiomycetes</taxon>
        <taxon>Chaetothyriomycetidae</taxon>
        <taxon>Chaetothyriales</taxon>
        <taxon>Herpotrichiellaceae</taxon>
        <taxon>Cladophialophora</taxon>
    </lineage>
</organism>
<feature type="compositionally biased region" description="Basic and acidic residues" evidence="5">
    <location>
        <begin position="316"/>
        <end position="327"/>
    </location>
</feature>
<feature type="region of interest" description="Disordered" evidence="5">
    <location>
        <begin position="111"/>
        <end position="247"/>
    </location>
</feature>
<feature type="compositionally biased region" description="Basic and acidic residues" evidence="5">
    <location>
        <begin position="134"/>
        <end position="162"/>
    </location>
</feature>
<dbReference type="PANTHER" id="PTHR16079">
    <property type="entry name" value="UBIQUITIN LIGASE PROTEIN CHFR"/>
    <property type="match status" value="1"/>
</dbReference>
<feature type="domain" description="RING-type" evidence="6">
    <location>
        <begin position="21"/>
        <end position="74"/>
    </location>
</feature>
<feature type="compositionally biased region" description="Basic and acidic residues" evidence="5">
    <location>
        <begin position="173"/>
        <end position="198"/>
    </location>
</feature>